<protein>
    <submittedName>
        <fullName evidence="2">Uncharacterized protein</fullName>
    </submittedName>
</protein>
<sequence>MNIGGIGQAPYPVNLPKKSTDKVRKRRDKSKKGKGRLQSVADESLLDSVCYDLPPSHSRGALRAYQEICLMARRGDINLIFGVDIYA</sequence>
<reference evidence="2 3" key="1">
    <citation type="journal article" date="2013" name="Int. J. Syst. Evol. Microbiol.">
        <title>Celerinatantimonas yamalensis sp. nov., a cold-adapted diazotrophic bacterium from a cold permafrost brine.</title>
        <authorList>
            <person name="Shcherbakova V."/>
            <person name="Chuvilskaya N."/>
            <person name="Rivkina E."/>
            <person name="Demidov N."/>
            <person name="Uchaeva V."/>
            <person name="Suetin S."/>
            <person name="Suzina N."/>
            <person name="Gilichinsky D."/>
        </authorList>
    </citation>
    <scope>NUCLEOTIDE SEQUENCE [LARGE SCALE GENOMIC DNA]</scope>
    <source>
        <strain evidence="2 3">C7</strain>
    </source>
</reference>
<evidence type="ECO:0000313" key="3">
    <source>
        <dbReference type="Proteomes" id="UP001629953"/>
    </source>
</evidence>
<comment type="caution">
    <text evidence="2">The sequence shown here is derived from an EMBL/GenBank/DDBJ whole genome shotgun (WGS) entry which is preliminary data.</text>
</comment>
<dbReference type="EMBL" id="JBEQCT010000001">
    <property type="protein sequence ID" value="MFM2484007.1"/>
    <property type="molecule type" value="Genomic_DNA"/>
</dbReference>
<keyword evidence="3" id="KW-1185">Reference proteome</keyword>
<gene>
    <name evidence="2" type="ORF">ABUE30_02825</name>
</gene>
<feature type="region of interest" description="Disordered" evidence="1">
    <location>
        <begin position="1"/>
        <end position="38"/>
    </location>
</feature>
<feature type="compositionally biased region" description="Basic residues" evidence="1">
    <location>
        <begin position="23"/>
        <end position="35"/>
    </location>
</feature>
<name>A0ABW9G356_9GAMM</name>
<proteinExistence type="predicted"/>
<accession>A0ABW9G356</accession>
<dbReference type="RefSeq" id="WP_408622150.1">
    <property type="nucleotide sequence ID" value="NZ_JBEQCT010000001.1"/>
</dbReference>
<organism evidence="2 3">
    <name type="scientific">Celerinatantimonas yamalensis</name>
    <dbReference type="NCBI Taxonomy" id="559956"/>
    <lineage>
        <taxon>Bacteria</taxon>
        <taxon>Pseudomonadati</taxon>
        <taxon>Pseudomonadota</taxon>
        <taxon>Gammaproteobacteria</taxon>
        <taxon>Celerinatantimonadaceae</taxon>
        <taxon>Celerinatantimonas</taxon>
    </lineage>
</organism>
<evidence type="ECO:0000256" key="1">
    <source>
        <dbReference type="SAM" id="MobiDB-lite"/>
    </source>
</evidence>
<dbReference type="Proteomes" id="UP001629953">
    <property type="component" value="Unassembled WGS sequence"/>
</dbReference>
<evidence type="ECO:0000313" key="2">
    <source>
        <dbReference type="EMBL" id="MFM2484007.1"/>
    </source>
</evidence>